<feature type="compositionally biased region" description="Low complexity" evidence="1">
    <location>
        <begin position="350"/>
        <end position="362"/>
    </location>
</feature>
<feature type="region of interest" description="Disordered" evidence="1">
    <location>
        <begin position="1086"/>
        <end position="1115"/>
    </location>
</feature>
<feature type="compositionally biased region" description="Low complexity" evidence="1">
    <location>
        <begin position="68"/>
        <end position="86"/>
    </location>
</feature>
<feature type="region of interest" description="Disordered" evidence="1">
    <location>
        <begin position="972"/>
        <end position="993"/>
    </location>
</feature>
<proteinExistence type="predicted"/>
<feature type="compositionally biased region" description="Polar residues" evidence="1">
    <location>
        <begin position="710"/>
        <end position="725"/>
    </location>
</feature>
<feature type="region of interest" description="Disordered" evidence="1">
    <location>
        <begin position="153"/>
        <end position="172"/>
    </location>
</feature>
<feature type="region of interest" description="Disordered" evidence="1">
    <location>
        <begin position="347"/>
        <end position="405"/>
    </location>
</feature>
<dbReference type="EMBL" id="JAEHOC010000009">
    <property type="protein sequence ID" value="KAG2438816.1"/>
    <property type="molecule type" value="Genomic_DNA"/>
</dbReference>
<evidence type="ECO:0000256" key="1">
    <source>
        <dbReference type="SAM" id="MobiDB-lite"/>
    </source>
</evidence>
<evidence type="ECO:0000313" key="3">
    <source>
        <dbReference type="Proteomes" id="UP000650467"/>
    </source>
</evidence>
<feature type="region of interest" description="Disordered" evidence="1">
    <location>
        <begin position="451"/>
        <end position="520"/>
    </location>
</feature>
<organism evidence="2 3">
    <name type="scientific">Chlamydomonas incerta</name>
    <dbReference type="NCBI Taxonomy" id="51695"/>
    <lineage>
        <taxon>Eukaryota</taxon>
        <taxon>Viridiplantae</taxon>
        <taxon>Chlorophyta</taxon>
        <taxon>core chlorophytes</taxon>
        <taxon>Chlorophyceae</taxon>
        <taxon>CS clade</taxon>
        <taxon>Chlamydomonadales</taxon>
        <taxon>Chlamydomonadaceae</taxon>
        <taxon>Chlamydomonas</taxon>
    </lineage>
</organism>
<gene>
    <name evidence="2" type="ORF">HXX76_005357</name>
</gene>
<feature type="region of interest" description="Disordered" evidence="1">
    <location>
        <begin position="58"/>
        <end position="91"/>
    </location>
</feature>
<feature type="compositionally biased region" description="Pro residues" evidence="1">
    <location>
        <begin position="815"/>
        <end position="831"/>
    </location>
</feature>
<dbReference type="AlphaFoldDB" id="A0A835TI67"/>
<feature type="compositionally biased region" description="Low complexity" evidence="1">
    <location>
        <begin position="898"/>
        <end position="920"/>
    </location>
</feature>
<feature type="compositionally biased region" description="Pro residues" evidence="1">
    <location>
        <begin position="1091"/>
        <end position="1109"/>
    </location>
</feature>
<name>A0A835TI67_CHLIN</name>
<feature type="region of interest" description="Disordered" evidence="1">
    <location>
        <begin position="701"/>
        <end position="745"/>
    </location>
</feature>
<dbReference type="OrthoDB" id="10659446at2759"/>
<reference evidence="2" key="1">
    <citation type="journal article" date="2020" name="bioRxiv">
        <title>Comparative genomics of Chlamydomonas.</title>
        <authorList>
            <person name="Craig R.J."/>
            <person name="Hasan A.R."/>
            <person name="Ness R.W."/>
            <person name="Keightley P.D."/>
        </authorList>
    </citation>
    <scope>NUCLEOTIDE SEQUENCE</scope>
    <source>
        <strain evidence="2">SAG 7.73</strain>
    </source>
</reference>
<feature type="region of interest" description="Disordered" evidence="1">
    <location>
        <begin position="249"/>
        <end position="275"/>
    </location>
</feature>
<dbReference type="Proteomes" id="UP000650467">
    <property type="component" value="Unassembled WGS sequence"/>
</dbReference>
<feature type="region of interest" description="Disordered" evidence="1">
    <location>
        <begin position="866"/>
        <end position="959"/>
    </location>
</feature>
<feature type="compositionally biased region" description="Low complexity" evidence="1">
    <location>
        <begin position="497"/>
        <end position="508"/>
    </location>
</feature>
<comment type="caution">
    <text evidence="2">The sequence shown here is derived from an EMBL/GenBank/DDBJ whole genome shotgun (WGS) entry which is preliminary data.</text>
</comment>
<feature type="region of interest" description="Disordered" evidence="1">
    <location>
        <begin position="769"/>
        <end position="853"/>
    </location>
</feature>
<keyword evidence="3" id="KW-1185">Reference proteome</keyword>
<protein>
    <submittedName>
        <fullName evidence="2">Uncharacterized protein</fullName>
    </submittedName>
</protein>
<sequence>MRVKAPAGPAAMAAATAATAGGVDADTDVCLSAGSACSSRRASSFSSLASSVGSLAASAKPHLRQSSRMRPPVAAASPSRAPESGRVSPERLQELAHESDGAVGGPGGGDPHTVQAFNVIGDEGDATAGRLEQLHAQDRHVRRLRGDSAALRVQPRSGSGSVRLARGAGHGGSRRMAFGGALQPAPLAMQPLPPSAPRPMAPAPAPTGLVGAAAGDGAGGASSAGNAMPLYLQLRQQRLRHEEPVSEVHEHTAHGEAGGGGGVQSRAARAGVEAATSQVAAEGACASTDLQHEEEELSIRLGHTDAPAAAPSGGAAASGGSATPVKAATLWRKIAGLIGAGGVQQAQLSPTKAPASPAAPTTPAQPPPAPAGARVMPSPPKQRPPGPHDSRLLHHKRIRRERNNPVLASAAVRALAAPPSPMPTTAWGDPVAAGRGEGGLAAAVLRLPPDDTASAAASPAQPGTPQQRQLEAKPRAPPPPPLALPTGEPRAPSALTSPVGVSGGALSSPGGGGGGTSILAGRSFQRRSNAVLPEPAADGPAASVAAAAVAAVPAAPAAPAASGPALVTSRSMPRAGAGELAPSTDSAEPVRLMQKSSSLARAADMAGTPVTAMASQGGREHADGAGTAPRGVGTAVAVEVWSAAAAATAAAMAPAELGELSLPGGIPGGGASLAQAHSAGVAPDFSAGGRADLWSMRSSPLDAAVDGHSSRGSCSSGPADASSTGRGPLTPSPHRSVSHGGNASGNGAGALGWWRRLGRAISHSGAVANLAAAPPPPQPLRASHNGALSATAPGPPGVHPQAGSPASPTQVAPASGPPSSPPALPAPPKPPRLAASPSLTRTSGSPPLLRPSESFGASLLATAASIGRGRGNASPAPHDSRIVHRRRIERERPPSMLAAAWAAQAAEADAAQPPAPASAAVSERASHSRHPSQQYPAPHAPHGTSVTPAPLQSPGASISGGRSIIAYRAHPLNTTGGGAAPEPRDRSSNGSAADAVGGLMFDMLHGEYGAPGLARVSRGLSAATTGASTSQDVTAAAALASGGAGAEAGAGAGAGTGFGESGRAGGPPVVLRRSAPGSLVAAAQSLRGPVGPTPVPAPAAVPSPAPHPGHPARGAVQQAGADAAGAAAEAAFGAGAPAGPPGTGWVLPHGGFRASVSASASGAELPLARVSGTGMAAGSEGGVPAMRVSADGLGGLGARALMRLRSLKTLLPVSSRS</sequence>
<feature type="region of interest" description="Disordered" evidence="1">
    <location>
        <begin position="557"/>
        <end position="629"/>
    </location>
</feature>
<evidence type="ECO:0000313" key="2">
    <source>
        <dbReference type="EMBL" id="KAG2438816.1"/>
    </source>
</evidence>
<feature type="compositionally biased region" description="Basic and acidic residues" evidence="1">
    <location>
        <begin position="878"/>
        <end position="893"/>
    </location>
</feature>
<feature type="compositionally biased region" description="Low complexity" evidence="1">
    <location>
        <begin position="451"/>
        <end position="466"/>
    </location>
</feature>
<accession>A0A835TI67</accession>